<evidence type="ECO:0000313" key="6">
    <source>
        <dbReference type="EMBL" id="KXN68699.1"/>
    </source>
</evidence>
<dbReference type="GO" id="GO:0016620">
    <property type="term" value="F:oxidoreductase activity, acting on the aldehyde or oxo group of donors, NAD or NADP as acceptor"/>
    <property type="evidence" value="ECO:0007669"/>
    <property type="project" value="InterPro"/>
</dbReference>
<dbReference type="AlphaFoldDB" id="A0A137P1E9"/>
<sequence>MSTFTTISPNTLQPIQTEKFASNEELDNITKNSHEAFLKWRKVSLEERIKIVKQFIEAFRAQEEEVARDIATTMGRPIRYCKGEVDTTIKRIETFIEIAQRKLKPFTTHGGDGDQFHMFIQRVPIGSVLLITPWNFPFLTSVNGVIPNILAGNSVILKSSPQTPNVGKFYELAFSKTDILKGVFQYVHLDEYGVERCIKNENIKFVNFTGSVKNGKLVKKLCGDRLINCCLELGGKDAAYVRGDIDVNFATEELVDGAIFNNGQSCCSIERIYVHESVYDQFTQKFAQLAQNYKLGDALDVQTTLGPLVSKHQAEFVRSQIKEAISLGAKDLIDHSKFPLDKPGSNYLSPHVLVDVDHRMSFMRDESFAPVVGIMKVKSDIEAIELMNDSEFGLTLSVWTEDESKFLEIAQRLDTGTVFMNRCDYPDPSLAWVGVKNSGLGCTMGEVGFEGITRPMSFHLKRKV</sequence>
<dbReference type="PROSITE" id="PS00687">
    <property type="entry name" value="ALDEHYDE_DEHYDR_GLU"/>
    <property type="match status" value="1"/>
</dbReference>
<dbReference type="PANTHER" id="PTHR11699">
    <property type="entry name" value="ALDEHYDE DEHYDROGENASE-RELATED"/>
    <property type="match status" value="1"/>
</dbReference>
<evidence type="ECO:0000256" key="2">
    <source>
        <dbReference type="ARBA" id="ARBA00023002"/>
    </source>
</evidence>
<protein>
    <submittedName>
        <fullName evidence="6">Aldehyde dehydrogenase</fullName>
    </submittedName>
</protein>
<keyword evidence="2 4" id="KW-0560">Oxidoreductase</keyword>
<reference evidence="6 7" key="1">
    <citation type="journal article" date="2015" name="Genome Biol. Evol.">
        <title>Phylogenomic analyses indicate that early fungi evolved digesting cell walls of algal ancestors of land plants.</title>
        <authorList>
            <person name="Chang Y."/>
            <person name="Wang S."/>
            <person name="Sekimoto S."/>
            <person name="Aerts A.L."/>
            <person name="Choi C."/>
            <person name="Clum A."/>
            <person name="LaButti K.M."/>
            <person name="Lindquist E.A."/>
            <person name="Yee Ngan C."/>
            <person name="Ohm R.A."/>
            <person name="Salamov A.A."/>
            <person name="Grigoriev I.V."/>
            <person name="Spatafora J.W."/>
            <person name="Berbee M.L."/>
        </authorList>
    </citation>
    <scope>NUCLEOTIDE SEQUENCE [LARGE SCALE GENOMIC DNA]</scope>
    <source>
        <strain evidence="6 7">NRRL 28638</strain>
    </source>
</reference>
<dbReference type="Gene3D" id="3.40.309.10">
    <property type="entry name" value="Aldehyde Dehydrogenase, Chain A, domain 2"/>
    <property type="match status" value="1"/>
</dbReference>
<dbReference type="InterPro" id="IPR016163">
    <property type="entry name" value="Ald_DH_C"/>
</dbReference>
<evidence type="ECO:0000259" key="5">
    <source>
        <dbReference type="Pfam" id="PF00171"/>
    </source>
</evidence>
<dbReference type="EMBL" id="KQ964565">
    <property type="protein sequence ID" value="KXN68699.1"/>
    <property type="molecule type" value="Genomic_DNA"/>
</dbReference>
<comment type="similarity">
    <text evidence="1 4">Belongs to the aldehyde dehydrogenase family.</text>
</comment>
<dbReference type="InterPro" id="IPR029510">
    <property type="entry name" value="Ald_DH_CS_GLU"/>
</dbReference>
<organism evidence="6 7">
    <name type="scientific">Conidiobolus coronatus (strain ATCC 28846 / CBS 209.66 / NRRL 28638)</name>
    <name type="common">Delacroixia coronata</name>
    <dbReference type="NCBI Taxonomy" id="796925"/>
    <lineage>
        <taxon>Eukaryota</taxon>
        <taxon>Fungi</taxon>
        <taxon>Fungi incertae sedis</taxon>
        <taxon>Zoopagomycota</taxon>
        <taxon>Entomophthoromycotina</taxon>
        <taxon>Entomophthoromycetes</taxon>
        <taxon>Entomophthorales</taxon>
        <taxon>Ancylistaceae</taxon>
        <taxon>Conidiobolus</taxon>
    </lineage>
</organism>
<dbReference type="Pfam" id="PF00171">
    <property type="entry name" value="Aldedh"/>
    <property type="match status" value="1"/>
</dbReference>
<evidence type="ECO:0000256" key="4">
    <source>
        <dbReference type="RuleBase" id="RU003345"/>
    </source>
</evidence>
<dbReference type="OrthoDB" id="310895at2759"/>
<gene>
    <name evidence="6" type="ORF">CONCODRAFT_166358</name>
</gene>
<evidence type="ECO:0000256" key="3">
    <source>
        <dbReference type="PROSITE-ProRule" id="PRU10007"/>
    </source>
</evidence>
<evidence type="ECO:0000256" key="1">
    <source>
        <dbReference type="ARBA" id="ARBA00009986"/>
    </source>
</evidence>
<evidence type="ECO:0000313" key="7">
    <source>
        <dbReference type="Proteomes" id="UP000070444"/>
    </source>
</evidence>
<proteinExistence type="inferred from homology"/>
<dbReference type="FunFam" id="3.40.309.10:FF:000009">
    <property type="entry name" value="Aldehyde dehydrogenase A"/>
    <property type="match status" value="1"/>
</dbReference>
<dbReference type="Proteomes" id="UP000070444">
    <property type="component" value="Unassembled WGS sequence"/>
</dbReference>
<accession>A0A137P1E9</accession>
<dbReference type="OMA" id="NLVCRVN"/>
<dbReference type="CDD" id="cd07102">
    <property type="entry name" value="ALDH_EDX86601"/>
    <property type="match status" value="1"/>
</dbReference>
<dbReference type="InterPro" id="IPR015590">
    <property type="entry name" value="Aldehyde_DH_dom"/>
</dbReference>
<dbReference type="STRING" id="796925.A0A137P1E9"/>
<dbReference type="Gene3D" id="3.40.605.10">
    <property type="entry name" value="Aldehyde Dehydrogenase, Chain A, domain 1"/>
    <property type="match status" value="1"/>
</dbReference>
<feature type="domain" description="Aldehyde dehydrogenase" evidence="5">
    <location>
        <begin position="3"/>
        <end position="454"/>
    </location>
</feature>
<feature type="active site" evidence="3">
    <location>
        <position position="232"/>
    </location>
</feature>
<name>A0A137P1E9_CONC2</name>
<dbReference type="InterPro" id="IPR016162">
    <property type="entry name" value="Ald_DH_N"/>
</dbReference>
<dbReference type="InterPro" id="IPR016161">
    <property type="entry name" value="Ald_DH/histidinol_DH"/>
</dbReference>
<dbReference type="SUPFAM" id="SSF53720">
    <property type="entry name" value="ALDH-like"/>
    <property type="match status" value="1"/>
</dbReference>
<keyword evidence="7" id="KW-1185">Reference proteome</keyword>